<comment type="caution">
    <text evidence="3">The sequence shown here is derived from an EMBL/GenBank/DDBJ whole genome shotgun (WGS) entry which is preliminary data.</text>
</comment>
<protein>
    <recommendedName>
        <fullName evidence="5">Methyltransferase domain-containing protein</fullName>
    </recommendedName>
</protein>
<dbReference type="EMBL" id="JARPUR010000007">
    <property type="protein sequence ID" value="KAK4872387.1"/>
    <property type="molecule type" value="Genomic_DNA"/>
</dbReference>
<evidence type="ECO:0000313" key="3">
    <source>
        <dbReference type="EMBL" id="KAK4872387.1"/>
    </source>
</evidence>
<feature type="domain" description="Methyltransferase type 12" evidence="1">
    <location>
        <begin position="526"/>
        <end position="575"/>
    </location>
</feature>
<dbReference type="Pfam" id="PF13847">
    <property type="entry name" value="Methyltransf_31"/>
    <property type="match status" value="2"/>
</dbReference>
<evidence type="ECO:0008006" key="5">
    <source>
        <dbReference type="Google" id="ProtNLM"/>
    </source>
</evidence>
<accession>A0AAN7SBF2</accession>
<keyword evidence="4" id="KW-1185">Reference proteome</keyword>
<dbReference type="InterPro" id="IPR029063">
    <property type="entry name" value="SAM-dependent_MTases_sf"/>
</dbReference>
<organism evidence="3 4">
    <name type="scientific">Aquatica leii</name>
    <dbReference type="NCBI Taxonomy" id="1421715"/>
    <lineage>
        <taxon>Eukaryota</taxon>
        <taxon>Metazoa</taxon>
        <taxon>Ecdysozoa</taxon>
        <taxon>Arthropoda</taxon>
        <taxon>Hexapoda</taxon>
        <taxon>Insecta</taxon>
        <taxon>Pterygota</taxon>
        <taxon>Neoptera</taxon>
        <taxon>Endopterygota</taxon>
        <taxon>Coleoptera</taxon>
        <taxon>Polyphaga</taxon>
        <taxon>Elateriformia</taxon>
        <taxon>Elateroidea</taxon>
        <taxon>Lampyridae</taxon>
        <taxon>Luciolinae</taxon>
        <taxon>Aquatica</taxon>
    </lineage>
</organism>
<evidence type="ECO:0000259" key="1">
    <source>
        <dbReference type="Pfam" id="PF08242"/>
    </source>
</evidence>
<dbReference type="PANTHER" id="PTHR43861">
    <property type="entry name" value="TRANS-ACONITATE 2-METHYLTRANSFERASE-RELATED"/>
    <property type="match status" value="1"/>
</dbReference>
<reference evidence="4" key="1">
    <citation type="submission" date="2023-01" db="EMBL/GenBank/DDBJ databases">
        <title>Key to firefly adult light organ development and bioluminescence: homeobox transcription factors regulate luciferase expression and transportation to peroxisome.</title>
        <authorList>
            <person name="Fu X."/>
        </authorList>
    </citation>
    <scope>NUCLEOTIDE SEQUENCE [LARGE SCALE GENOMIC DNA]</scope>
</reference>
<dbReference type="GO" id="GO:0008757">
    <property type="term" value="F:S-adenosylmethionine-dependent methyltransferase activity"/>
    <property type="evidence" value="ECO:0007669"/>
    <property type="project" value="InterPro"/>
</dbReference>
<evidence type="ECO:0000259" key="2">
    <source>
        <dbReference type="Pfam" id="PF13847"/>
    </source>
</evidence>
<dbReference type="PANTHER" id="PTHR43861:SF1">
    <property type="entry name" value="TRANS-ACONITATE 2-METHYLTRANSFERASE"/>
    <property type="match status" value="1"/>
</dbReference>
<sequence length="703" mass="82468">MEKPFLYIKSSNVAQKDGNYVLNNNLKLLQANTNYSVLDVGCGPGNITYKKILPLLPNTTKKIIGVDISTDNIEYAKKHYQTDSRISYKQMDILTDNIPNEFVDSFDLILSLYCFHLVGDHRKVFNNIYKMLKPGGKMLISFVRESQFPDMYQKVYENPKWRKYMSNFDDVVFMPQPEEFYVALFEEIGFNQIQYEKQENKVLQLEDHVINILRALNLFTVPKCLEKEFIESHLEFYQNNEYVKFDDEGKKRNCTYVMEKPMLYIKNSILAQEDADYVLNKNFKLLQASENCVVLDVGCGPGNVTYEKVLPLLPSTTKEVIGIDILSDNIDYARKHYQTDSRVSYEQLDILTDSIPNEYVGAFDLILSLYCFHFVGNHRKALNNIYKMLKPGGKVLISFMEKSLISKMYQYVYDKPKWSKYMSNFHNAVFKTEPKESLKTLFKEIGFCQIQCEAQDKNLLHSEDGVIGMVTSLNLFNVPEYLEQEFVQNHLEFFQNNNHVSVDDQGRKLYDFPHTLMQTDPRISFEEMDILTDRLPNEYIATFDLIVSLFCFHLIGDHRKALKNIYKMLKPGGKILINFIDKSVLPNMYQYVYDNPKWTKYMSNFDEVVPKNHSYEPKKLYEEIGFSQFQCDEQENYYLYGEDASFGTLKSVNLFNVPEDLETEFIENQLEYYEKNGYVTYDDKGKKQYHLFHTNPIITANKY</sequence>
<dbReference type="Gene3D" id="3.40.50.150">
    <property type="entry name" value="Vaccinia Virus protein VP39"/>
    <property type="match status" value="3"/>
</dbReference>
<name>A0AAN7SBF2_9COLE</name>
<dbReference type="InterPro" id="IPR025714">
    <property type="entry name" value="Methyltranfer_dom"/>
</dbReference>
<evidence type="ECO:0000313" key="4">
    <source>
        <dbReference type="Proteomes" id="UP001353858"/>
    </source>
</evidence>
<dbReference type="Pfam" id="PF08242">
    <property type="entry name" value="Methyltransf_12"/>
    <property type="match status" value="1"/>
</dbReference>
<proteinExistence type="predicted"/>
<dbReference type="AlphaFoldDB" id="A0AAN7SBF2"/>
<feature type="domain" description="Methyltransferase" evidence="2">
    <location>
        <begin position="289"/>
        <end position="410"/>
    </location>
</feature>
<dbReference type="SUPFAM" id="SSF53335">
    <property type="entry name" value="S-adenosyl-L-methionine-dependent methyltransferases"/>
    <property type="match status" value="3"/>
</dbReference>
<dbReference type="Proteomes" id="UP001353858">
    <property type="component" value="Unassembled WGS sequence"/>
</dbReference>
<gene>
    <name evidence="3" type="ORF">RN001_014416</name>
</gene>
<feature type="domain" description="Methyltransferase" evidence="2">
    <location>
        <begin position="33"/>
        <end position="160"/>
    </location>
</feature>
<dbReference type="CDD" id="cd02440">
    <property type="entry name" value="AdoMet_MTases"/>
    <property type="match status" value="3"/>
</dbReference>
<dbReference type="InterPro" id="IPR013217">
    <property type="entry name" value="Methyltransf_12"/>
</dbReference>